<evidence type="ECO:0000256" key="1">
    <source>
        <dbReference type="ARBA" id="ARBA00005854"/>
    </source>
</evidence>
<dbReference type="Pfam" id="PF02826">
    <property type="entry name" value="2-Hacid_dh_C"/>
    <property type="match status" value="1"/>
</dbReference>
<feature type="domain" description="D-isomer specific 2-hydroxyacid dehydrogenase catalytic" evidence="5">
    <location>
        <begin position="12"/>
        <end position="307"/>
    </location>
</feature>
<reference evidence="8 9" key="1">
    <citation type="journal article" date="2014" name="Genome Announc.">
        <title>Draft genome sequences of eight enterohepatic helicobacter species isolated from both laboratory and wild rodents.</title>
        <authorList>
            <person name="Sheh A."/>
            <person name="Shen Z."/>
            <person name="Fox J.G."/>
        </authorList>
    </citation>
    <scope>NUCLEOTIDE SEQUENCE [LARGE SCALE GENOMIC DNA]</scope>
    <source>
        <strain evidence="8 9">ST1</strain>
    </source>
</reference>
<keyword evidence="2 4" id="KW-0560">Oxidoreductase</keyword>
<dbReference type="Proteomes" id="UP000029922">
    <property type="component" value="Unassembled WGS sequence"/>
</dbReference>
<keyword evidence="3" id="KW-0520">NAD</keyword>
<dbReference type="PANTHER" id="PTHR43761:SF1">
    <property type="entry name" value="D-ISOMER SPECIFIC 2-HYDROXYACID DEHYDROGENASE CATALYTIC DOMAIN-CONTAINING PROTEIN-RELATED"/>
    <property type="match status" value="1"/>
</dbReference>
<dbReference type="GO" id="GO:0051287">
    <property type="term" value="F:NAD binding"/>
    <property type="evidence" value="ECO:0007669"/>
    <property type="project" value="InterPro"/>
</dbReference>
<proteinExistence type="inferred from homology"/>
<evidence type="ECO:0000313" key="10">
    <source>
        <dbReference type="Proteomes" id="UP000255139"/>
    </source>
</evidence>
<dbReference type="PROSITE" id="PS00671">
    <property type="entry name" value="D_2_HYDROXYACID_DH_3"/>
    <property type="match status" value="1"/>
</dbReference>
<dbReference type="NCBIfam" id="NF006263">
    <property type="entry name" value="PRK08410.1"/>
    <property type="match status" value="1"/>
</dbReference>
<sequence length="308" mass="34142">MNIVMLDSLTLGEFDTNIFSKLGNFSFYPTTKSDEVIPRCKDADIVIVNKVVLDANIIESLSNLKLICVAATGTNNIDLETAKKRGIPVKNVVGYSTYSVAQHTLTLALNLLSKLTYYSQYVASGEWAKSEIFCHLAYPIIDLKDKEWGIIGLGNIGRQVCHLVKAFGARVSYHSTSGNIQAGIQHKSIESLLQTSDIISIHAPFNPKTQNLIADKELRLLKKGAILLNLGRGGIVNEQDLAARLKEQDFYFGSDVLEKEPMIPNHPLLNPDIASKVIITPHIAWAYKDTKDKLISMVVDNIKEFLRS</sequence>
<dbReference type="EC" id="1.1.1.272" evidence="7"/>
<dbReference type="SUPFAM" id="SSF52283">
    <property type="entry name" value="Formate/glycerate dehydrogenase catalytic domain-like"/>
    <property type="match status" value="1"/>
</dbReference>
<feature type="domain" description="D-isomer specific 2-hydroxyacid dehydrogenase NAD-binding" evidence="6">
    <location>
        <begin position="106"/>
        <end position="284"/>
    </location>
</feature>
<organism evidence="7 10">
    <name type="scientific">Helicobacter muridarum</name>
    <dbReference type="NCBI Taxonomy" id="216"/>
    <lineage>
        <taxon>Bacteria</taxon>
        <taxon>Pseudomonadati</taxon>
        <taxon>Campylobacterota</taxon>
        <taxon>Epsilonproteobacteria</taxon>
        <taxon>Campylobacterales</taxon>
        <taxon>Helicobacteraceae</taxon>
        <taxon>Helicobacter</taxon>
    </lineage>
</organism>
<evidence type="ECO:0000256" key="4">
    <source>
        <dbReference type="RuleBase" id="RU003719"/>
    </source>
</evidence>
<dbReference type="PANTHER" id="PTHR43761">
    <property type="entry name" value="D-ISOMER SPECIFIC 2-HYDROXYACID DEHYDROGENASE FAMILY PROTEIN (AFU_ORTHOLOGUE AFUA_1G13630)"/>
    <property type="match status" value="1"/>
</dbReference>
<dbReference type="AlphaFoldDB" id="A0A099U1X8"/>
<reference evidence="7 10" key="2">
    <citation type="submission" date="2018-06" db="EMBL/GenBank/DDBJ databases">
        <authorList>
            <consortium name="Pathogen Informatics"/>
            <person name="Doyle S."/>
        </authorList>
    </citation>
    <scope>NUCLEOTIDE SEQUENCE [LARGE SCALE GENOMIC DNA]</scope>
    <source>
        <strain evidence="7 10">NCTC12714</strain>
    </source>
</reference>
<comment type="similarity">
    <text evidence="1 4">Belongs to the D-isomer specific 2-hydroxyacid dehydrogenase family.</text>
</comment>
<dbReference type="EMBL" id="JRPD02000014">
    <property type="protein sequence ID" value="TLD99832.1"/>
    <property type="molecule type" value="Genomic_DNA"/>
</dbReference>
<dbReference type="InterPro" id="IPR029753">
    <property type="entry name" value="D-isomer_DH_CS"/>
</dbReference>
<evidence type="ECO:0000256" key="3">
    <source>
        <dbReference type="ARBA" id="ARBA00023027"/>
    </source>
</evidence>
<evidence type="ECO:0000313" key="9">
    <source>
        <dbReference type="Proteomes" id="UP000029922"/>
    </source>
</evidence>
<dbReference type="RefSeq" id="WP_034557048.1">
    <property type="nucleotide sequence ID" value="NZ_FZML01000022.1"/>
</dbReference>
<gene>
    <name evidence="8" type="ORF">LS73_006515</name>
    <name evidence="7" type="ORF">NCTC12714_01770</name>
</gene>
<dbReference type="OrthoDB" id="9805416at2"/>
<evidence type="ECO:0000313" key="8">
    <source>
        <dbReference type="EMBL" id="TLD99832.1"/>
    </source>
</evidence>
<dbReference type="InterPro" id="IPR006140">
    <property type="entry name" value="D-isomer_DH_NAD-bd"/>
</dbReference>
<accession>A0A099U1X8</accession>
<dbReference type="EC" id="1.-.-.-" evidence="7"/>
<evidence type="ECO:0000259" key="6">
    <source>
        <dbReference type="Pfam" id="PF02826"/>
    </source>
</evidence>
<evidence type="ECO:0000313" key="7">
    <source>
        <dbReference type="EMBL" id="STQ86959.1"/>
    </source>
</evidence>
<protein>
    <submittedName>
        <fullName evidence="7 8">2-hydroxyacid dehydrogenase</fullName>
        <ecNumber evidence="7">1.-.-.-</ecNumber>
        <ecNumber evidence="7">1.1.1.272</ecNumber>
    </submittedName>
</protein>
<name>A0A099U1X8_9HELI</name>
<dbReference type="InterPro" id="IPR050418">
    <property type="entry name" value="D-iso_2-hydroxyacid_DH_PdxB"/>
</dbReference>
<evidence type="ECO:0000259" key="5">
    <source>
        <dbReference type="Pfam" id="PF00389"/>
    </source>
</evidence>
<dbReference type="InterPro" id="IPR036291">
    <property type="entry name" value="NAD(P)-bd_dom_sf"/>
</dbReference>
<dbReference type="EMBL" id="UGJE01000002">
    <property type="protein sequence ID" value="STQ86959.1"/>
    <property type="molecule type" value="Genomic_DNA"/>
</dbReference>
<dbReference type="InterPro" id="IPR006139">
    <property type="entry name" value="D-isomer_2_OHA_DH_cat_dom"/>
</dbReference>
<dbReference type="Gene3D" id="3.40.50.720">
    <property type="entry name" value="NAD(P)-binding Rossmann-like Domain"/>
    <property type="match status" value="2"/>
</dbReference>
<dbReference type="GO" id="GO:0050578">
    <property type="term" value="F:(2R)-2-hydroxyacid dehydrogenase (NADP+) activity"/>
    <property type="evidence" value="ECO:0007669"/>
    <property type="project" value="UniProtKB-EC"/>
</dbReference>
<keyword evidence="10" id="KW-1185">Reference proteome</keyword>
<dbReference type="SUPFAM" id="SSF51735">
    <property type="entry name" value="NAD(P)-binding Rossmann-fold domains"/>
    <property type="match status" value="1"/>
</dbReference>
<dbReference type="Proteomes" id="UP000255139">
    <property type="component" value="Unassembled WGS sequence"/>
</dbReference>
<evidence type="ECO:0000256" key="2">
    <source>
        <dbReference type="ARBA" id="ARBA00023002"/>
    </source>
</evidence>
<dbReference type="Pfam" id="PF00389">
    <property type="entry name" value="2-Hacid_dh"/>
    <property type="match status" value="1"/>
</dbReference>
<dbReference type="STRING" id="216.LS73_02020"/>